<proteinExistence type="inferred from homology"/>
<accession>A0A9P5LDB9</accession>
<evidence type="ECO:0000256" key="3">
    <source>
        <dbReference type="ARBA" id="ARBA00023136"/>
    </source>
</evidence>
<protein>
    <recommendedName>
        <fullName evidence="4">Altered inheritance of mitochondria protein 11</fullName>
    </recommendedName>
</protein>
<dbReference type="GO" id="GO:0016020">
    <property type="term" value="C:membrane"/>
    <property type="evidence" value="ECO:0007669"/>
    <property type="project" value="UniProtKB-SubCell"/>
</dbReference>
<dbReference type="PANTHER" id="PTHR39136">
    <property type="entry name" value="ALTERED INHERITANCE OF MITOCHONDRIA PROTEIN 11"/>
    <property type="match status" value="1"/>
</dbReference>
<comment type="subcellular location">
    <subcellularLocation>
        <location evidence="4">Membrane</location>
        <topology evidence="4">Multi-pass membrane protein</topology>
    </subcellularLocation>
</comment>
<dbReference type="InterPro" id="IPR038814">
    <property type="entry name" value="AIM11"/>
</dbReference>
<dbReference type="PANTHER" id="PTHR39136:SF1">
    <property type="entry name" value="ALTERED INHERITANCE OF MITOCHONDRIA PROTEIN 11"/>
    <property type="match status" value="1"/>
</dbReference>
<keyword evidence="1 4" id="KW-0812">Transmembrane</keyword>
<feature type="region of interest" description="Disordered" evidence="5">
    <location>
        <begin position="284"/>
        <end position="304"/>
    </location>
</feature>
<keyword evidence="3 4" id="KW-0472">Membrane</keyword>
<comment type="caution">
    <text evidence="6">The sequence shown here is derived from an EMBL/GenBank/DDBJ whole genome shotgun (WGS) entry which is preliminary data.</text>
</comment>
<keyword evidence="7" id="KW-1185">Reference proteome</keyword>
<dbReference type="GO" id="GO:0005739">
    <property type="term" value="C:mitochondrion"/>
    <property type="evidence" value="ECO:0007669"/>
    <property type="project" value="TreeGrafter"/>
</dbReference>
<sequence length="508" mass="56855">MLVSFALGTIARALGETSEQGKPKPTVAIESTPRLSRTIQRFESLWRDWAECLRVQYRNNEDPELDKLFARTARVMAGSSIIFSNMKMKAKRGKVEMSSGPLVKILRNARKAIVSSQRITHIKELQTWVLTEKPPPGTSPSDTDLQEYERRKRANDKASALVERRKKPVQCCMFVALALFQFLYPDEVHDFVAEYEDEVIRETFNRTISVDDAKTYERLQLKQHCRARLTPPQDKIPRSGMPFGELTCIPRFVRNPMACGAPIVTNQYRVEKADWEYINLNRNNRPQHLGITSPTSHNLSGDESVSTAVEPHTTLSFPISTPWPSMAGAFAMSGTASSPAPETSTTNASPQDTSPQDKSPVPSWARSFRQFGLLFAGAGFLAASVAISRRSVMRRRLDSLPKFYSSNRDPIKFDYSDRSGLAAQALGLATLNVMSFGVMLVGGIGWSFDLSSIEELQTRTRAAIRRPGNLVNPEDEAHMEEMMEELMTRMGMDKPAPPGNEDEGTKKD</sequence>
<name>A0A9P5LDB9_9HYPO</name>
<evidence type="ECO:0000256" key="5">
    <source>
        <dbReference type="SAM" id="MobiDB-lite"/>
    </source>
</evidence>
<evidence type="ECO:0000313" key="7">
    <source>
        <dbReference type="Proteomes" id="UP000722485"/>
    </source>
</evidence>
<feature type="compositionally biased region" description="Low complexity" evidence="5">
    <location>
        <begin position="335"/>
        <end position="350"/>
    </location>
</feature>
<keyword evidence="2 4" id="KW-1133">Transmembrane helix</keyword>
<reference evidence="6" key="1">
    <citation type="submission" date="2020-03" db="EMBL/GenBank/DDBJ databases">
        <title>Draft Genome Sequence of Cylindrodendrum hubeiense.</title>
        <authorList>
            <person name="Buettner E."/>
            <person name="Kellner H."/>
        </authorList>
    </citation>
    <scope>NUCLEOTIDE SEQUENCE</scope>
    <source>
        <strain evidence="6">IHI 201604</strain>
    </source>
</reference>
<dbReference type="OrthoDB" id="5056655at2759"/>
<dbReference type="Proteomes" id="UP000722485">
    <property type="component" value="Unassembled WGS sequence"/>
</dbReference>
<organism evidence="6 7">
    <name type="scientific">Cylindrodendrum hubeiense</name>
    <dbReference type="NCBI Taxonomy" id="595255"/>
    <lineage>
        <taxon>Eukaryota</taxon>
        <taxon>Fungi</taxon>
        <taxon>Dikarya</taxon>
        <taxon>Ascomycota</taxon>
        <taxon>Pezizomycotina</taxon>
        <taxon>Sordariomycetes</taxon>
        <taxon>Hypocreomycetidae</taxon>
        <taxon>Hypocreales</taxon>
        <taxon>Nectriaceae</taxon>
        <taxon>Cylindrodendrum</taxon>
    </lineage>
</organism>
<evidence type="ECO:0000256" key="1">
    <source>
        <dbReference type="ARBA" id="ARBA00022692"/>
    </source>
</evidence>
<evidence type="ECO:0000256" key="2">
    <source>
        <dbReference type="ARBA" id="ARBA00022989"/>
    </source>
</evidence>
<feature type="transmembrane region" description="Helical" evidence="4">
    <location>
        <begin position="368"/>
        <end position="387"/>
    </location>
</feature>
<dbReference type="EMBL" id="JAANBB010000292">
    <property type="protein sequence ID" value="KAF7544666.1"/>
    <property type="molecule type" value="Genomic_DNA"/>
</dbReference>
<comment type="similarity">
    <text evidence="4">Belongs to the AIM11 family.</text>
</comment>
<feature type="transmembrane region" description="Helical" evidence="4">
    <location>
        <begin position="425"/>
        <end position="448"/>
    </location>
</feature>
<feature type="region of interest" description="Disordered" evidence="5">
    <location>
        <begin position="330"/>
        <end position="362"/>
    </location>
</feature>
<gene>
    <name evidence="4" type="primary">AIM11</name>
    <name evidence="6" type="ORF">G7Z17_g9770</name>
</gene>
<evidence type="ECO:0000256" key="4">
    <source>
        <dbReference type="RuleBase" id="RU367098"/>
    </source>
</evidence>
<evidence type="ECO:0000313" key="6">
    <source>
        <dbReference type="EMBL" id="KAF7544666.1"/>
    </source>
</evidence>
<dbReference type="AlphaFoldDB" id="A0A9P5LDB9"/>